<sequence length="92" mass="10585">MNRFQQALDTSERDRALSELATERKLRRKAEQELCEHRAKYQLLQAELVLLRNEYQNARCRLASTSVLDRGAATVTANGTYVFYLCALTNAF</sequence>
<proteinExistence type="predicted"/>
<evidence type="ECO:0000313" key="2">
    <source>
        <dbReference type="EMBL" id="VDP92660.1"/>
    </source>
</evidence>
<dbReference type="Proteomes" id="UP000272942">
    <property type="component" value="Unassembled WGS sequence"/>
</dbReference>
<accession>A0A183B854</accession>
<evidence type="ECO:0000313" key="4">
    <source>
        <dbReference type="WBParaSite" id="ECPE_0001542901-mRNA-1"/>
    </source>
</evidence>
<dbReference type="EMBL" id="UZAN01060404">
    <property type="protein sequence ID" value="VDP92660.1"/>
    <property type="molecule type" value="Genomic_DNA"/>
</dbReference>
<keyword evidence="1" id="KW-0175">Coiled coil</keyword>
<name>A0A183B854_9TREM</name>
<dbReference type="AlphaFoldDB" id="A0A183B854"/>
<evidence type="ECO:0000313" key="3">
    <source>
        <dbReference type="Proteomes" id="UP000272942"/>
    </source>
</evidence>
<feature type="coiled-coil region" evidence="1">
    <location>
        <begin position="13"/>
        <end position="61"/>
    </location>
</feature>
<protein>
    <submittedName>
        <fullName evidence="2 4">Uncharacterized protein</fullName>
    </submittedName>
</protein>
<gene>
    <name evidence="2" type="ORF">ECPE_LOCUS15388</name>
</gene>
<reference evidence="2 3" key="2">
    <citation type="submission" date="2018-11" db="EMBL/GenBank/DDBJ databases">
        <authorList>
            <consortium name="Pathogen Informatics"/>
        </authorList>
    </citation>
    <scope>NUCLEOTIDE SEQUENCE [LARGE SCALE GENOMIC DNA]</scope>
    <source>
        <strain evidence="2 3">Egypt</strain>
    </source>
</reference>
<evidence type="ECO:0000256" key="1">
    <source>
        <dbReference type="SAM" id="Coils"/>
    </source>
</evidence>
<dbReference type="OrthoDB" id="5600418at2759"/>
<keyword evidence="3" id="KW-1185">Reference proteome</keyword>
<organism evidence="4">
    <name type="scientific">Echinostoma caproni</name>
    <dbReference type="NCBI Taxonomy" id="27848"/>
    <lineage>
        <taxon>Eukaryota</taxon>
        <taxon>Metazoa</taxon>
        <taxon>Spiralia</taxon>
        <taxon>Lophotrochozoa</taxon>
        <taxon>Platyhelminthes</taxon>
        <taxon>Trematoda</taxon>
        <taxon>Digenea</taxon>
        <taxon>Plagiorchiida</taxon>
        <taxon>Echinostomata</taxon>
        <taxon>Echinostomatoidea</taxon>
        <taxon>Echinostomatidae</taxon>
        <taxon>Echinostoma</taxon>
    </lineage>
</organism>
<reference evidence="4" key="1">
    <citation type="submission" date="2016-06" db="UniProtKB">
        <authorList>
            <consortium name="WormBaseParasite"/>
        </authorList>
    </citation>
    <scope>IDENTIFICATION</scope>
</reference>
<dbReference type="WBParaSite" id="ECPE_0001542901-mRNA-1">
    <property type="protein sequence ID" value="ECPE_0001542901-mRNA-1"/>
    <property type="gene ID" value="ECPE_0001542901"/>
</dbReference>